<evidence type="ECO:0000256" key="4">
    <source>
        <dbReference type="ARBA" id="ARBA00022705"/>
    </source>
</evidence>
<dbReference type="InterPro" id="IPR003561">
    <property type="entry name" value="Mutator_MutT"/>
</dbReference>
<dbReference type="PROSITE" id="PS51462">
    <property type="entry name" value="NUDIX"/>
    <property type="match status" value="1"/>
</dbReference>
<dbReference type="Proteomes" id="UP000680116">
    <property type="component" value="Chromosome"/>
</dbReference>
<organism evidence="18 19">
    <name type="scientific">Novilysobacter luteus</name>
    <dbReference type="NCBI Taxonomy" id="2822368"/>
    <lineage>
        <taxon>Bacteria</taxon>
        <taxon>Pseudomonadati</taxon>
        <taxon>Pseudomonadota</taxon>
        <taxon>Gammaproteobacteria</taxon>
        <taxon>Lysobacterales</taxon>
        <taxon>Lysobacteraceae</taxon>
        <taxon>Novilysobacter</taxon>
    </lineage>
</organism>
<proteinExistence type="inferred from homology"/>
<dbReference type="NCBIfam" id="NF006530">
    <property type="entry name" value="PRK08999.1"/>
    <property type="match status" value="1"/>
</dbReference>
<dbReference type="InterPro" id="IPR020476">
    <property type="entry name" value="Nudix_hydrolase"/>
</dbReference>
<evidence type="ECO:0000256" key="1">
    <source>
        <dbReference type="ARBA" id="ARBA00001946"/>
    </source>
</evidence>
<evidence type="ECO:0000313" key="19">
    <source>
        <dbReference type="Proteomes" id="UP000680116"/>
    </source>
</evidence>
<dbReference type="PROSITE" id="PS00893">
    <property type="entry name" value="NUDIX_BOX"/>
    <property type="match status" value="1"/>
</dbReference>
<accession>A0ABM8UHK5</accession>
<dbReference type="Gene3D" id="3.20.20.70">
    <property type="entry name" value="Aldolase class I"/>
    <property type="match status" value="1"/>
</dbReference>
<keyword evidence="18" id="KW-0808">Transferase</keyword>
<comment type="cofactor">
    <cofactor evidence="1">
        <name>Mg(2+)</name>
        <dbReference type="ChEBI" id="CHEBI:18420"/>
    </cofactor>
</comment>
<dbReference type="EMBL" id="OU015430">
    <property type="protein sequence ID" value="CAG4976580.1"/>
    <property type="molecule type" value="Genomic_DNA"/>
</dbReference>
<dbReference type="InterPro" id="IPR015797">
    <property type="entry name" value="NUDIX_hydrolase-like_dom_sf"/>
</dbReference>
<keyword evidence="8" id="KW-0460">Magnesium</keyword>
<dbReference type="InterPro" id="IPR036206">
    <property type="entry name" value="ThiamineP_synth_sf"/>
</dbReference>
<dbReference type="GO" id="GO:0004789">
    <property type="term" value="F:thiamine-phosphate diphosphorylase activity"/>
    <property type="evidence" value="ECO:0007669"/>
    <property type="project" value="UniProtKB-EC"/>
</dbReference>
<keyword evidence="19" id="KW-1185">Reference proteome</keyword>
<evidence type="ECO:0000256" key="13">
    <source>
        <dbReference type="ARBA" id="ARBA00040794"/>
    </source>
</evidence>
<feature type="domain" description="Nudix hydrolase" evidence="17">
    <location>
        <begin position="20"/>
        <end position="146"/>
    </location>
</feature>
<dbReference type="PRINTS" id="PR00502">
    <property type="entry name" value="NUDIXFAMILY"/>
</dbReference>
<evidence type="ECO:0000256" key="9">
    <source>
        <dbReference type="ARBA" id="ARBA00023204"/>
    </source>
</evidence>
<dbReference type="InterPro" id="IPR020084">
    <property type="entry name" value="NUDIX_hydrolase_CS"/>
</dbReference>
<comment type="catalytic activity">
    <reaction evidence="11">
        <text>8-oxo-GTP + H2O = 8-oxo-GMP + diphosphate + H(+)</text>
        <dbReference type="Rhea" id="RHEA:67616"/>
        <dbReference type="ChEBI" id="CHEBI:15377"/>
        <dbReference type="ChEBI" id="CHEBI:15378"/>
        <dbReference type="ChEBI" id="CHEBI:33019"/>
        <dbReference type="ChEBI" id="CHEBI:143553"/>
        <dbReference type="ChEBI" id="CHEBI:145694"/>
    </reaction>
</comment>
<dbReference type="CDD" id="cd03425">
    <property type="entry name" value="NUDIX_MutT_NudA_like"/>
    <property type="match status" value="1"/>
</dbReference>
<evidence type="ECO:0000256" key="8">
    <source>
        <dbReference type="ARBA" id="ARBA00022842"/>
    </source>
</evidence>
<keyword evidence="6" id="KW-0227">DNA damage</keyword>
<dbReference type="CDD" id="cd00564">
    <property type="entry name" value="TMP_TenI"/>
    <property type="match status" value="1"/>
</dbReference>
<evidence type="ECO:0000256" key="3">
    <source>
        <dbReference type="ARBA" id="ARBA00022457"/>
    </source>
</evidence>
<evidence type="ECO:0000256" key="16">
    <source>
        <dbReference type="ARBA" id="ARBA00042798"/>
    </source>
</evidence>
<dbReference type="InterPro" id="IPR022998">
    <property type="entry name" value="ThiamineP_synth_TenI"/>
</dbReference>
<evidence type="ECO:0000256" key="5">
    <source>
        <dbReference type="ARBA" id="ARBA00022723"/>
    </source>
</evidence>
<comment type="similarity">
    <text evidence="2">Belongs to the Nudix hydrolase family.</text>
</comment>
<dbReference type="Gene3D" id="3.90.79.10">
    <property type="entry name" value="Nucleoside Triphosphate Pyrophosphohydrolase"/>
    <property type="match status" value="1"/>
</dbReference>
<sequence length="344" mass="36199">MPDDPAPAAVGDPAVAPPATAIEVVAGVIHDARGRILLTRRTEGRDLAGLWEFPGGKREPGETPEAALARELHEELGIEAEVGDPVIAVPQAYPHKRLRLDVRRIREWHGTARGREGQALAWVPPHKLASYAMPPADRPVVAALGEPAEYLVTPAPEADVGSWLETLRQALAGGIRRVHLRHGGAWRETGAAVAGGQGGGVDWPGLVEQAARLCRKAGADVLVNGDAELARAHGAGLHLQASQLHRLGSRPVGPEVLLAASCHTADDLKAAEALGCDFAVVGNLRETPSHPGRPGIGWDGFAHLREQVAIPLYAIGGLGRADLTEARQHGAQGIAAIRSLWPDA</sequence>
<keyword evidence="9" id="KW-0234">DNA repair</keyword>
<keyword evidence="5" id="KW-0479">Metal-binding</keyword>
<protein>
    <recommendedName>
        <fullName evidence="13">8-oxo-dGTP diphosphatase</fullName>
        <ecNumber evidence="12">3.6.1.55</ecNumber>
    </recommendedName>
    <alternativeName>
        <fullName evidence="16">7,8-dihydro-8-oxoguanine-triphosphatase</fullName>
    </alternativeName>
    <alternativeName>
        <fullName evidence="15">Mutator protein MutT</fullName>
    </alternativeName>
    <alternativeName>
        <fullName evidence="14">dGTP pyrophosphohydrolase</fullName>
    </alternativeName>
</protein>
<dbReference type="NCBIfam" id="TIGR00586">
    <property type="entry name" value="mutt"/>
    <property type="match status" value="1"/>
</dbReference>
<evidence type="ECO:0000256" key="14">
    <source>
        <dbReference type="ARBA" id="ARBA00041592"/>
    </source>
</evidence>
<dbReference type="SUPFAM" id="SSF55811">
    <property type="entry name" value="Nudix"/>
    <property type="match status" value="1"/>
</dbReference>
<evidence type="ECO:0000256" key="10">
    <source>
        <dbReference type="ARBA" id="ARBA00035861"/>
    </source>
</evidence>
<dbReference type="EC" id="3.6.1.55" evidence="12"/>
<name>A0ABM8UHK5_9GAMM</name>
<dbReference type="InterPro" id="IPR013785">
    <property type="entry name" value="Aldolase_TIM"/>
</dbReference>
<dbReference type="SUPFAM" id="SSF51391">
    <property type="entry name" value="Thiamin phosphate synthase"/>
    <property type="match status" value="1"/>
</dbReference>
<dbReference type="InterPro" id="IPR029119">
    <property type="entry name" value="MutY_C"/>
</dbReference>
<keyword evidence="4" id="KW-0235">DNA replication</keyword>
<evidence type="ECO:0000256" key="15">
    <source>
        <dbReference type="ARBA" id="ARBA00041979"/>
    </source>
</evidence>
<dbReference type="InterPro" id="IPR047127">
    <property type="entry name" value="MutT-like"/>
</dbReference>
<comment type="catalytic activity">
    <reaction evidence="10">
        <text>8-oxo-dGTP + H2O = 8-oxo-dGMP + diphosphate + H(+)</text>
        <dbReference type="Rhea" id="RHEA:31575"/>
        <dbReference type="ChEBI" id="CHEBI:15377"/>
        <dbReference type="ChEBI" id="CHEBI:15378"/>
        <dbReference type="ChEBI" id="CHEBI:33019"/>
        <dbReference type="ChEBI" id="CHEBI:63224"/>
        <dbReference type="ChEBI" id="CHEBI:77896"/>
        <dbReference type="EC" id="3.6.1.55"/>
    </reaction>
</comment>
<dbReference type="PANTHER" id="PTHR47707">
    <property type="entry name" value="8-OXO-DGTP DIPHOSPHATASE"/>
    <property type="match status" value="1"/>
</dbReference>
<evidence type="ECO:0000313" key="18">
    <source>
        <dbReference type="EMBL" id="CAG4976580.1"/>
    </source>
</evidence>
<dbReference type="Pfam" id="PF02581">
    <property type="entry name" value="TMP-TENI"/>
    <property type="match status" value="1"/>
</dbReference>
<evidence type="ECO:0000259" key="17">
    <source>
        <dbReference type="PROSITE" id="PS51462"/>
    </source>
</evidence>
<dbReference type="RefSeq" id="WP_215218733.1">
    <property type="nucleotide sequence ID" value="NZ_OU015430.1"/>
</dbReference>
<evidence type="ECO:0000256" key="12">
    <source>
        <dbReference type="ARBA" id="ARBA00038905"/>
    </source>
</evidence>
<dbReference type="PANTHER" id="PTHR47707:SF1">
    <property type="entry name" value="NUDIX HYDROLASE FAMILY PROTEIN"/>
    <property type="match status" value="1"/>
</dbReference>
<keyword evidence="7" id="KW-0378">Hydrolase</keyword>
<gene>
    <name evidence="18" type="primary">thiE_2</name>
    <name evidence="18" type="ORF">LYB30171_02223</name>
</gene>
<evidence type="ECO:0000256" key="11">
    <source>
        <dbReference type="ARBA" id="ARBA00036904"/>
    </source>
</evidence>
<evidence type="ECO:0000256" key="6">
    <source>
        <dbReference type="ARBA" id="ARBA00022763"/>
    </source>
</evidence>
<reference evidence="18 19" key="1">
    <citation type="submission" date="2021-04" db="EMBL/GenBank/DDBJ databases">
        <authorList>
            <person name="Rodrigo-Torres L."/>
            <person name="Arahal R. D."/>
            <person name="Lucena T."/>
        </authorList>
    </citation>
    <scope>NUCLEOTIDE SEQUENCE [LARGE SCALE GENOMIC DNA]</scope>
    <source>
        <strain evidence="18 19">CECT 30171</strain>
    </source>
</reference>
<keyword evidence="3" id="KW-0515">Mutator protein</keyword>
<evidence type="ECO:0000256" key="2">
    <source>
        <dbReference type="ARBA" id="ARBA00005582"/>
    </source>
</evidence>
<evidence type="ECO:0000256" key="7">
    <source>
        <dbReference type="ARBA" id="ARBA00022801"/>
    </source>
</evidence>
<dbReference type="InterPro" id="IPR000086">
    <property type="entry name" value="NUDIX_hydrolase_dom"/>
</dbReference>
<dbReference type="Pfam" id="PF14815">
    <property type="entry name" value="NUDIX_4"/>
    <property type="match status" value="1"/>
</dbReference>